<dbReference type="SUPFAM" id="SSF51161">
    <property type="entry name" value="Trimeric LpxA-like enzymes"/>
    <property type="match status" value="1"/>
</dbReference>
<dbReference type="InterPro" id="IPR018357">
    <property type="entry name" value="Hexapep_transf_CS"/>
</dbReference>
<keyword evidence="3" id="KW-0012">Acyltransferase</keyword>
<dbReference type="Pfam" id="PF00132">
    <property type="entry name" value="Hexapep"/>
    <property type="match status" value="1"/>
</dbReference>
<accession>A0A9D2DXG4</accession>
<dbReference type="AlphaFoldDB" id="A0A9D2DXG4"/>
<organism evidence="3 4">
    <name type="scientific">Candidatus Gallimonas intestinigallinarum</name>
    <dbReference type="NCBI Taxonomy" id="2838604"/>
    <lineage>
        <taxon>Bacteria</taxon>
        <taxon>Bacillati</taxon>
        <taxon>Bacillota</taxon>
        <taxon>Clostridia</taxon>
        <taxon>Candidatus Gallimonas</taxon>
    </lineage>
</organism>
<dbReference type="Gene3D" id="2.160.10.10">
    <property type="entry name" value="Hexapeptide repeat proteins"/>
    <property type="match status" value="1"/>
</dbReference>
<comment type="caution">
    <text evidence="3">The sequence shown here is derived from an EMBL/GenBank/DDBJ whole genome shotgun (WGS) entry which is preliminary data.</text>
</comment>
<evidence type="ECO:0000313" key="4">
    <source>
        <dbReference type="Proteomes" id="UP000824044"/>
    </source>
</evidence>
<reference evidence="3" key="2">
    <citation type="submission" date="2021-04" db="EMBL/GenBank/DDBJ databases">
        <authorList>
            <person name="Gilroy R."/>
        </authorList>
    </citation>
    <scope>NUCLEOTIDE SEQUENCE</scope>
    <source>
        <strain evidence="3">CHK33-5263</strain>
    </source>
</reference>
<dbReference type="InterPro" id="IPR011004">
    <property type="entry name" value="Trimer_LpxA-like_sf"/>
</dbReference>
<gene>
    <name evidence="3" type="ORF">H9812_05045</name>
</gene>
<sequence length="175" mass="19087">MIRCDIVLTRGGVFIGRFAKIANPKQVYLGKEASIGKYCLLCPFHNAKIIFGNNVSLGWFSRVTAVNEVVIGDNVITGPNVFIGDYNHRYEDITKPISKQGITSPAAKVVIGEDSWIGTNAVICGNVVVGRHVVIGAGSFVNKDIPDYSVAVGNPAKVVKKYNFETKTWERVTNK</sequence>
<protein>
    <submittedName>
        <fullName evidence="3">Acyltransferase</fullName>
    </submittedName>
</protein>
<dbReference type="Proteomes" id="UP000824044">
    <property type="component" value="Unassembled WGS sequence"/>
</dbReference>
<name>A0A9D2DXG4_9FIRM</name>
<dbReference type="InterPro" id="IPR001451">
    <property type="entry name" value="Hexapep"/>
</dbReference>
<dbReference type="PROSITE" id="PS00101">
    <property type="entry name" value="HEXAPEP_TRANSFERASES"/>
    <property type="match status" value="1"/>
</dbReference>
<evidence type="ECO:0000256" key="2">
    <source>
        <dbReference type="ARBA" id="ARBA00022737"/>
    </source>
</evidence>
<dbReference type="PANTHER" id="PTHR23416">
    <property type="entry name" value="SIALIC ACID SYNTHASE-RELATED"/>
    <property type="match status" value="1"/>
</dbReference>
<keyword evidence="2" id="KW-0677">Repeat</keyword>
<proteinExistence type="predicted"/>
<reference evidence="3" key="1">
    <citation type="journal article" date="2021" name="PeerJ">
        <title>Extensive microbial diversity within the chicken gut microbiome revealed by metagenomics and culture.</title>
        <authorList>
            <person name="Gilroy R."/>
            <person name="Ravi A."/>
            <person name="Getino M."/>
            <person name="Pursley I."/>
            <person name="Horton D.L."/>
            <person name="Alikhan N.F."/>
            <person name="Baker D."/>
            <person name="Gharbi K."/>
            <person name="Hall N."/>
            <person name="Watson M."/>
            <person name="Adriaenssens E.M."/>
            <person name="Foster-Nyarko E."/>
            <person name="Jarju S."/>
            <person name="Secka A."/>
            <person name="Antonio M."/>
            <person name="Oren A."/>
            <person name="Chaudhuri R.R."/>
            <person name="La Ragione R."/>
            <person name="Hildebrand F."/>
            <person name="Pallen M.J."/>
        </authorList>
    </citation>
    <scope>NUCLEOTIDE SEQUENCE</scope>
    <source>
        <strain evidence="3">CHK33-5263</strain>
    </source>
</reference>
<evidence type="ECO:0000313" key="3">
    <source>
        <dbReference type="EMBL" id="HIZ24819.1"/>
    </source>
</evidence>
<evidence type="ECO:0000256" key="1">
    <source>
        <dbReference type="ARBA" id="ARBA00022679"/>
    </source>
</evidence>
<dbReference type="InterPro" id="IPR051159">
    <property type="entry name" value="Hexapeptide_acetyltransf"/>
</dbReference>
<dbReference type="EMBL" id="DXBS01000098">
    <property type="protein sequence ID" value="HIZ24819.1"/>
    <property type="molecule type" value="Genomic_DNA"/>
</dbReference>
<dbReference type="CDD" id="cd04647">
    <property type="entry name" value="LbH_MAT_like"/>
    <property type="match status" value="1"/>
</dbReference>
<dbReference type="GO" id="GO:0016746">
    <property type="term" value="F:acyltransferase activity"/>
    <property type="evidence" value="ECO:0007669"/>
    <property type="project" value="UniProtKB-KW"/>
</dbReference>
<keyword evidence="1" id="KW-0808">Transferase</keyword>